<dbReference type="InterPro" id="IPR001283">
    <property type="entry name" value="CRISP-related"/>
</dbReference>
<name>A0ABD3RRT7_9STRA</name>
<accession>A0ABD3RRT7</accession>
<evidence type="ECO:0000256" key="1">
    <source>
        <dbReference type="SAM" id="SignalP"/>
    </source>
</evidence>
<comment type="caution">
    <text evidence="3">The sequence shown here is derived from an EMBL/GenBank/DDBJ whole genome shotgun (WGS) entry which is preliminary data.</text>
</comment>
<dbReference type="SMART" id="SM00198">
    <property type="entry name" value="SCP"/>
    <property type="match status" value="1"/>
</dbReference>
<evidence type="ECO:0000259" key="2">
    <source>
        <dbReference type="SMART" id="SM00198"/>
    </source>
</evidence>
<gene>
    <name evidence="3" type="ORF">ACHAXA_006940</name>
</gene>
<dbReference type="Gene3D" id="3.40.33.10">
    <property type="entry name" value="CAP"/>
    <property type="match status" value="1"/>
</dbReference>
<organism evidence="3 4">
    <name type="scientific">Cyclostephanos tholiformis</name>
    <dbReference type="NCBI Taxonomy" id="382380"/>
    <lineage>
        <taxon>Eukaryota</taxon>
        <taxon>Sar</taxon>
        <taxon>Stramenopiles</taxon>
        <taxon>Ochrophyta</taxon>
        <taxon>Bacillariophyta</taxon>
        <taxon>Coscinodiscophyceae</taxon>
        <taxon>Thalassiosirophycidae</taxon>
        <taxon>Stephanodiscales</taxon>
        <taxon>Stephanodiscaceae</taxon>
        <taxon>Cyclostephanos</taxon>
    </lineage>
</organism>
<reference evidence="3 4" key="1">
    <citation type="submission" date="2024-10" db="EMBL/GenBank/DDBJ databases">
        <title>Updated reference genomes for cyclostephanoid diatoms.</title>
        <authorList>
            <person name="Roberts W.R."/>
            <person name="Alverson A.J."/>
        </authorList>
    </citation>
    <scope>NUCLEOTIDE SEQUENCE [LARGE SCALE GENOMIC DNA]</scope>
    <source>
        <strain evidence="3 4">AJA228-03</strain>
    </source>
</reference>
<proteinExistence type="predicted"/>
<keyword evidence="1" id="KW-0732">Signal</keyword>
<feature type="signal peptide" evidence="1">
    <location>
        <begin position="1"/>
        <end position="23"/>
    </location>
</feature>
<feature type="chain" id="PRO_5044849575" description="SCP domain-containing protein" evidence="1">
    <location>
        <begin position="24"/>
        <end position="283"/>
    </location>
</feature>
<dbReference type="Pfam" id="PF00188">
    <property type="entry name" value="CAP"/>
    <property type="match status" value="1"/>
</dbReference>
<keyword evidence="4" id="KW-1185">Reference proteome</keyword>
<dbReference type="SUPFAM" id="SSF55797">
    <property type="entry name" value="PR-1-like"/>
    <property type="match status" value="1"/>
</dbReference>
<feature type="domain" description="SCP" evidence="2">
    <location>
        <begin position="108"/>
        <end position="250"/>
    </location>
</feature>
<dbReference type="InterPro" id="IPR035940">
    <property type="entry name" value="CAP_sf"/>
</dbReference>
<dbReference type="EMBL" id="JALLPB020000188">
    <property type="protein sequence ID" value="KAL3815665.1"/>
    <property type="molecule type" value="Genomic_DNA"/>
</dbReference>
<dbReference type="Proteomes" id="UP001530377">
    <property type="component" value="Unassembled WGS sequence"/>
</dbReference>
<protein>
    <recommendedName>
        <fullName evidence="2">SCP domain-containing protein</fullName>
    </recommendedName>
</protein>
<dbReference type="PRINTS" id="PR00837">
    <property type="entry name" value="V5TPXLIKE"/>
</dbReference>
<sequence>MHFFFSSIAIFFALSSAAMPAAAGTSSESESTRVHAMLRSKANASRSVEVAPSSYHNEITNLTSPLMDLISSDNNAGLSSYHQNETMTPTGQLLPMEDLARSMQAMTDRDRQYLISHNTRRKVWHERYNRSYVPLKWDNALKAEAKVWAEHLLASCGKGMYHDPNAKYGECATANMGTGSFAKLHTTDEIVRRYVEREVNWQPPQNSHLTQVLWRSTKYVGCAEASISMGGGKMCHTSVCRYARPGNCNMGKYRSDQANWWIVPMMMDEGGLCGPACPPNGCH</sequence>
<dbReference type="PANTHER" id="PTHR10334">
    <property type="entry name" value="CYSTEINE-RICH SECRETORY PROTEIN-RELATED"/>
    <property type="match status" value="1"/>
</dbReference>
<dbReference type="AlphaFoldDB" id="A0ABD3RRT7"/>
<dbReference type="InterPro" id="IPR014044">
    <property type="entry name" value="CAP_dom"/>
</dbReference>
<evidence type="ECO:0000313" key="4">
    <source>
        <dbReference type="Proteomes" id="UP001530377"/>
    </source>
</evidence>
<evidence type="ECO:0000313" key="3">
    <source>
        <dbReference type="EMBL" id="KAL3815665.1"/>
    </source>
</evidence>